<accession>A0A1A8HSD3</accession>
<dbReference type="InterPro" id="IPR013273">
    <property type="entry name" value="ADAMTS/ADAMTS-like"/>
</dbReference>
<organism evidence="5">
    <name type="scientific">Nothobranchius kuhntae</name>
    <name type="common">Beira killifish</name>
    <dbReference type="NCBI Taxonomy" id="321403"/>
    <lineage>
        <taxon>Eukaryota</taxon>
        <taxon>Metazoa</taxon>
        <taxon>Chordata</taxon>
        <taxon>Craniata</taxon>
        <taxon>Vertebrata</taxon>
        <taxon>Euteleostomi</taxon>
        <taxon>Actinopterygii</taxon>
        <taxon>Neopterygii</taxon>
        <taxon>Teleostei</taxon>
        <taxon>Neoteleostei</taxon>
        <taxon>Acanthomorphata</taxon>
        <taxon>Ovalentaria</taxon>
        <taxon>Atherinomorphae</taxon>
        <taxon>Cyprinodontiformes</taxon>
        <taxon>Nothobranchiidae</taxon>
        <taxon>Nothobranchius</taxon>
    </lineage>
</organism>
<keyword evidence="2" id="KW-0964">Secreted</keyword>
<feature type="domain" description="ADAMTS/ADAMTS-like cysteine-rich" evidence="4">
    <location>
        <begin position="2"/>
        <end position="61"/>
    </location>
</feature>
<proteinExistence type="predicted"/>
<reference evidence="5" key="1">
    <citation type="submission" date="2016-05" db="EMBL/GenBank/DDBJ databases">
        <authorList>
            <person name="Lavstsen T."/>
            <person name="Jespersen J.S."/>
        </authorList>
    </citation>
    <scope>NUCLEOTIDE SEQUENCE</scope>
    <source>
        <tissue evidence="5">Brain</tissue>
    </source>
</reference>
<sequence length="268" mass="29217">MVSRGSHFVDGTRCESDSRSAFGTTAACLQGRCQLFGCDGVLHSGKVWDVCGVCDGDGSTCSLISDSYRGGQAKEYTTFLTLPVNATQVRIINKAPLFTHLAVLVGGQYIVSGAGSIAVNVTHPSLLDENHLEYRLYLTPDFLPEMEEVIVPGPLKQEIDMQIYRKYGKEYESPLPSEVVIYKDKPQNRAGNALASPTEAITTQQTTTPTPTPSVCGQLFLEESGTVDLQGVNRRCTVSIGRPLDEIIHVKILSSSLDCKKKEYVAFF</sequence>
<dbReference type="AlphaFoldDB" id="A0A1A8HSD3"/>
<comment type="subcellular location">
    <subcellularLocation>
        <location evidence="1">Secreted</location>
    </subcellularLocation>
</comment>
<dbReference type="PRINTS" id="PR01857">
    <property type="entry name" value="ADAMTSFAMILY"/>
</dbReference>
<dbReference type="Pfam" id="PF19236">
    <property type="entry name" value="ADAMTS_CR_3"/>
    <property type="match status" value="1"/>
</dbReference>
<dbReference type="Pfam" id="PF05986">
    <property type="entry name" value="ADAMTS_spacer1"/>
    <property type="match status" value="1"/>
</dbReference>
<evidence type="ECO:0000259" key="3">
    <source>
        <dbReference type="Pfam" id="PF05986"/>
    </source>
</evidence>
<dbReference type="PANTHER" id="PTHR13723:SF20">
    <property type="entry name" value="A DISINTEGRIN AND METALLOPROTEINASE WITH THROMBOSPONDIN MOTIFS 13"/>
    <property type="match status" value="1"/>
</dbReference>
<evidence type="ECO:0000259" key="4">
    <source>
        <dbReference type="Pfam" id="PF19236"/>
    </source>
</evidence>
<dbReference type="GO" id="GO:0005576">
    <property type="term" value="C:extracellular region"/>
    <property type="evidence" value="ECO:0007669"/>
    <property type="project" value="UniProtKB-SubCell"/>
</dbReference>
<dbReference type="EMBL" id="HAED01001152">
    <property type="protein sequence ID" value="SBQ86997.1"/>
    <property type="molecule type" value="Transcribed_RNA"/>
</dbReference>
<reference evidence="5" key="2">
    <citation type="submission" date="2016-06" db="EMBL/GenBank/DDBJ databases">
        <title>The genome of a short-lived fish provides insights into sex chromosome evolution and the genetic control of aging.</title>
        <authorList>
            <person name="Reichwald K."/>
            <person name="Felder M."/>
            <person name="Petzold A."/>
            <person name="Koch P."/>
            <person name="Groth M."/>
            <person name="Platzer M."/>
        </authorList>
    </citation>
    <scope>NUCLEOTIDE SEQUENCE</scope>
    <source>
        <tissue evidence="5">Brain</tissue>
    </source>
</reference>
<dbReference type="InterPro" id="IPR010294">
    <property type="entry name" value="ADAMTS_spacer1"/>
</dbReference>
<evidence type="ECO:0000256" key="2">
    <source>
        <dbReference type="ARBA" id="ARBA00022525"/>
    </source>
</evidence>
<dbReference type="InterPro" id="IPR045371">
    <property type="entry name" value="ADAMTS_CR_3"/>
</dbReference>
<dbReference type="GO" id="GO:0031012">
    <property type="term" value="C:extracellular matrix"/>
    <property type="evidence" value="ECO:0007669"/>
    <property type="project" value="TreeGrafter"/>
</dbReference>
<protein>
    <submittedName>
        <fullName evidence="5">ADAM metallopeptidase with thrombospondin type 1 motif, 13</fullName>
    </submittedName>
</protein>
<dbReference type="PANTHER" id="PTHR13723">
    <property type="entry name" value="ADAMTS A DISINTEGRIN AND METALLOPROTEASE WITH THROMBOSPONDIN MOTIFS PROTEASE"/>
    <property type="match status" value="1"/>
</dbReference>
<evidence type="ECO:0000313" key="5">
    <source>
        <dbReference type="EMBL" id="SBQ86997.1"/>
    </source>
</evidence>
<dbReference type="GO" id="GO:0030198">
    <property type="term" value="P:extracellular matrix organization"/>
    <property type="evidence" value="ECO:0007669"/>
    <property type="project" value="InterPro"/>
</dbReference>
<gene>
    <name evidence="5" type="primary">ADAMTS13</name>
</gene>
<evidence type="ECO:0000256" key="1">
    <source>
        <dbReference type="ARBA" id="ARBA00004613"/>
    </source>
</evidence>
<name>A0A1A8HSD3_NOTKU</name>
<dbReference type="GO" id="GO:0004222">
    <property type="term" value="F:metalloendopeptidase activity"/>
    <property type="evidence" value="ECO:0007669"/>
    <property type="project" value="TreeGrafter"/>
</dbReference>
<dbReference type="InterPro" id="IPR050439">
    <property type="entry name" value="ADAMTS_ADAMTS-like"/>
</dbReference>
<dbReference type="GO" id="GO:0006508">
    <property type="term" value="P:proteolysis"/>
    <property type="evidence" value="ECO:0007669"/>
    <property type="project" value="TreeGrafter"/>
</dbReference>
<dbReference type="Gene3D" id="2.60.120.830">
    <property type="match status" value="1"/>
</dbReference>
<feature type="domain" description="ADAMTS/ADAMTS-like Spacer 1" evidence="3">
    <location>
        <begin position="64"/>
        <end position="171"/>
    </location>
</feature>